<dbReference type="PANTHER" id="PTHR10000">
    <property type="entry name" value="PHOSPHOSERINE PHOSPHATASE"/>
    <property type="match status" value="1"/>
</dbReference>
<dbReference type="SUPFAM" id="SSF56784">
    <property type="entry name" value="HAD-like"/>
    <property type="match status" value="1"/>
</dbReference>
<evidence type="ECO:0000313" key="2">
    <source>
        <dbReference type="Proteomes" id="UP000000845"/>
    </source>
</evidence>
<dbReference type="Pfam" id="PF08282">
    <property type="entry name" value="Hydrolase_3"/>
    <property type="match status" value="1"/>
</dbReference>
<dbReference type="InterPro" id="IPR000150">
    <property type="entry name" value="Cof"/>
</dbReference>
<name>D1AFR6_SEBTE</name>
<accession>D1AFR6</accession>
<gene>
    <name evidence="1" type="ordered locus">Sterm_1083</name>
</gene>
<dbReference type="EMBL" id="CP001739">
    <property type="protein sequence ID" value="ACZ07951.1"/>
    <property type="molecule type" value="Genomic_DNA"/>
</dbReference>
<dbReference type="GO" id="GO:0016791">
    <property type="term" value="F:phosphatase activity"/>
    <property type="evidence" value="ECO:0007669"/>
    <property type="project" value="UniProtKB-ARBA"/>
</dbReference>
<dbReference type="GO" id="GO:0000287">
    <property type="term" value="F:magnesium ion binding"/>
    <property type="evidence" value="ECO:0007669"/>
    <property type="project" value="TreeGrafter"/>
</dbReference>
<proteinExistence type="predicted"/>
<protein>
    <submittedName>
        <fullName evidence="1">Cof-like hydrolase</fullName>
    </submittedName>
</protein>
<organism evidence="1 2">
    <name type="scientific">Sebaldella termitidis (strain ATCC 33386 / NCTC 11300)</name>
    <dbReference type="NCBI Taxonomy" id="526218"/>
    <lineage>
        <taxon>Bacteria</taxon>
        <taxon>Fusobacteriati</taxon>
        <taxon>Fusobacteriota</taxon>
        <taxon>Fusobacteriia</taxon>
        <taxon>Fusobacteriales</taxon>
        <taxon>Leptotrichiaceae</taxon>
        <taxon>Sebaldella</taxon>
    </lineage>
</organism>
<dbReference type="PROSITE" id="PS01229">
    <property type="entry name" value="COF_2"/>
    <property type="match status" value="1"/>
</dbReference>
<dbReference type="KEGG" id="str:Sterm_1083"/>
<reference evidence="2" key="1">
    <citation type="submission" date="2009-09" db="EMBL/GenBank/DDBJ databases">
        <title>The complete chromosome of Sebaldella termitidis ATCC 33386.</title>
        <authorList>
            <consortium name="US DOE Joint Genome Institute (JGI-PGF)"/>
            <person name="Lucas S."/>
            <person name="Copeland A."/>
            <person name="Lapidus A."/>
            <person name="Glavina del Rio T."/>
            <person name="Dalin E."/>
            <person name="Tice H."/>
            <person name="Bruce D."/>
            <person name="Goodwin L."/>
            <person name="Pitluck S."/>
            <person name="Kyrpides N."/>
            <person name="Mavromatis K."/>
            <person name="Ivanova N."/>
            <person name="Mikhailova N."/>
            <person name="Sims D."/>
            <person name="Meincke L."/>
            <person name="Brettin T."/>
            <person name="Detter J.C."/>
            <person name="Han C."/>
            <person name="Larimer F."/>
            <person name="Land M."/>
            <person name="Hauser L."/>
            <person name="Markowitz V."/>
            <person name="Cheng J.F."/>
            <person name="Hugenholtz P."/>
            <person name="Woyke T."/>
            <person name="Wu D."/>
            <person name="Eisen J.A."/>
        </authorList>
    </citation>
    <scope>NUCLEOTIDE SEQUENCE [LARGE SCALE GENOMIC DNA]</scope>
    <source>
        <strain evidence="2">ATCC 33386 / NCTC 11300</strain>
    </source>
</reference>
<dbReference type="SFLD" id="SFLDG01144">
    <property type="entry name" value="C2.B.4:_PGP_Like"/>
    <property type="match status" value="1"/>
</dbReference>
<keyword evidence="2" id="KW-1185">Reference proteome</keyword>
<dbReference type="GO" id="GO:0005829">
    <property type="term" value="C:cytosol"/>
    <property type="evidence" value="ECO:0007669"/>
    <property type="project" value="TreeGrafter"/>
</dbReference>
<reference evidence="1 2" key="2">
    <citation type="journal article" date="2010" name="Stand. Genomic Sci.">
        <title>Complete genome sequence of Sebaldella termitidis type strain (NCTC 11300).</title>
        <authorList>
            <person name="Harmon-Smith M."/>
            <person name="Celia L."/>
            <person name="Chertkov O."/>
            <person name="Lapidus A."/>
            <person name="Copeland A."/>
            <person name="Glavina Del Rio T."/>
            <person name="Nolan M."/>
            <person name="Lucas S."/>
            <person name="Tice H."/>
            <person name="Cheng J.F."/>
            <person name="Han C."/>
            <person name="Detter J.C."/>
            <person name="Bruce D."/>
            <person name="Goodwin L."/>
            <person name="Pitluck S."/>
            <person name="Pati A."/>
            <person name="Liolios K."/>
            <person name="Ivanova N."/>
            <person name="Mavromatis K."/>
            <person name="Mikhailova N."/>
            <person name="Chen A."/>
            <person name="Palaniappan K."/>
            <person name="Land M."/>
            <person name="Hauser L."/>
            <person name="Chang Y.J."/>
            <person name="Jeffries C.D."/>
            <person name="Brettin T."/>
            <person name="Goker M."/>
            <person name="Beck B."/>
            <person name="Bristow J."/>
            <person name="Eisen J.A."/>
            <person name="Markowitz V."/>
            <person name="Hugenholtz P."/>
            <person name="Kyrpides N.C."/>
            <person name="Klenk H.P."/>
            <person name="Chen F."/>
        </authorList>
    </citation>
    <scope>NUCLEOTIDE SEQUENCE [LARGE SCALE GENOMIC DNA]</scope>
    <source>
        <strain evidence="2">ATCC 33386 / NCTC 11300</strain>
    </source>
</reference>
<dbReference type="eggNOG" id="COG0561">
    <property type="taxonomic scope" value="Bacteria"/>
</dbReference>
<dbReference type="InterPro" id="IPR023214">
    <property type="entry name" value="HAD_sf"/>
</dbReference>
<dbReference type="PROSITE" id="PS01228">
    <property type="entry name" value="COF_1"/>
    <property type="match status" value="1"/>
</dbReference>
<sequence>MTKAIFFDIDGTLVSFKTHQIPKETIHALHELRKKDIKLFIATGRHHSMITLDNVFQFDGYVTLNGQYCYNNKEIIYKQSIKKEDIEIIAEQTSKNLYACYFIKENEVFTNMVNDQVKWFASELNTKIPEVCNPAVETAKNDIYQLTAFVDKKQEDMLLNSTNHIDATRWHDKFIDVTPKGGSKSVGIEAILKYYNIPLEETMAFGDGENDVTMLKHVKTGVAMGNASDFVKGSADYVTSHIDDNGLVKALEHFKIL</sequence>
<dbReference type="Gene3D" id="3.30.1240.10">
    <property type="match status" value="1"/>
</dbReference>
<keyword evidence="1" id="KW-0378">Hydrolase</keyword>
<dbReference type="RefSeq" id="WP_012860547.1">
    <property type="nucleotide sequence ID" value="NC_013517.1"/>
</dbReference>
<dbReference type="InterPro" id="IPR006379">
    <property type="entry name" value="HAD-SF_hydro_IIB"/>
</dbReference>
<dbReference type="SFLD" id="SFLDG01140">
    <property type="entry name" value="C2.B:_Phosphomannomutase_and_P"/>
    <property type="match status" value="1"/>
</dbReference>
<dbReference type="AlphaFoldDB" id="D1AFR6"/>
<dbReference type="Proteomes" id="UP000000845">
    <property type="component" value="Chromosome"/>
</dbReference>
<dbReference type="HOGENOM" id="CLU_044146_7_0_0"/>
<dbReference type="InterPro" id="IPR036412">
    <property type="entry name" value="HAD-like_sf"/>
</dbReference>
<dbReference type="NCBIfam" id="TIGR01484">
    <property type="entry name" value="HAD-SF-IIB"/>
    <property type="match status" value="1"/>
</dbReference>
<dbReference type="STRING" id="526218.Sterm_1083"/>
<dbReference type="NCBIfam" id="TIGR00099">
    <property type="entry name" value="Cof-subfamily"/>
    <property type="match status" value="1"/>
</dbReference>
<dbReference type="Gene3D" id="3.40.50.1000">
    <property type="entry name" value="HAD superfamily/HAD-like"/>
    <property type="match status" value="1"/>
</dbReference>
<dbReference type="PANTHER" id="PTHR10000:SF25">
    <property type="entry name" value="PHOSPHATASE YKRA-RELATED"/>
    <property type="match status" value="1"/>
</dbReference>
<evidence type="ECO:0000313" key="1">
    <source>
        <dbReference type="EMBL" id="ACZ07951.1"/>
    </source>
</evidence>
<dbReference type="SFLD" id="SFLDS00003">
    <property type="entry name" value="Haloacid_Dehalogenase"/>
    <property type="match status" value="1"/>
</dbReference>